<evidence type="ECO:0000313" key="2">
    <source>
        <dbReference type="EMBL" id="OGI94847.1"/>
    </source>
</evidence>
<dbReference type="PANTHER" id="PTHR41773:SF1">
    <property type="entry name" value="RELA_SPOT DOMAIN-CONTAINING PROTEIN"/>
    <property type="match status" value="1"/>
</dbReference>
<dbReference type="Proteomes" id="UP000176629">
    <property type="component" value="Unassembled WGS sequence"/>
</dbReference>
<dbReference type="AlphaFoldDB" id="A0A1F6XKZ5"/>
<comment type="caution">
    <text evidence="2">The sequence shown here is derived from an EMBL/GenBank/DDBJ whole genome shotgun (WGS) entry which is preliminary data.</text>
</comment>
<dbReference type="EMBL" id="MFUX01000006">
    <property type="protein sequence ID" value="OGI94847.1"/>
    <property type="molecule type" value="Genomic_DNA"/>
</dbReference>
<proteinExistence type="predicted"/>
<dbReference type="Gene3D" id="3.30.460.10">
    <property type="entry name" value="Beta Polymerase, domain 2"/>
    <property type="match status" value="1"/>
</dbReference>
<dbReference type="PANTHER" id="PTHR41773">
    <property type="entry name" value="GTP PYROPHOSPHATASE-RELATED"/>
    <property type="match status" value="1"/>
</dbReference>
<dbReference type="SUPFAM" id="SSF81301">
    <property type="entry name" value="Nucleotidyltransferase"/>
    <property type="match status" value="1"/>
</dbReference>
<name>A0A1F6XKZ5_9BACT</name>
<dbReference type="SMART" id="SM00954">
    <property type="entry name" value="RelA_SpoT"/>
    <property type="match status" value="1"/>
</dbReference>
<reference evidence="2 3" key="1">
    <citation type="journal article" date="2016" name="Nat. Commun.">
        <title>Thousands of microbial genomes shed light on interconnected biogeochemical processes in an aquifer system.</title>
        <authorList>
            <person name="Anantharaman K."/>
            <person name="Brown C.T."/>
            <person name="Hug L.A."/>
            <person name="Sharon I."/>
            <person name="Castelle C.J."/>
            <person name="Probst A.J."/>
            <person name="Thomas B.C."/>
            <person name="Singh A."/>
            <person name="Wilkins M.J."/>
            <person name="Karaoz U."/>
            <person name="Brodie E.L."/>
            <person name="Williams K.H."/>
            <person name="Hubbard S.S."/>
            <person name="Banfield J.F."/>
        </authorList>
    </citation>
    <scope>NUCLEOTIDE SEQUENCE [LARGE SCALE GENOMIC DNA]</scope>
</reference>
<accession>A0A1F6XKZ5</accession>
<protein>
    <recommendedName>
        <fullName evidence="1">RelA/SpoT domain-containing protein</fullName>
    </recommendedName>
</protein>
<organism evidence="2 3">
    <name type="scientific">Candidatus Nomurabacteria bacterium RIFCSPLOWO2_01_FULL_40_18</name>
    <dbReference type="NCBI Taxonomy" id="1801773"/>
    <lineage>
        <taxon>Bacteria</taxon>
        <taxon>Candidatus Nomuraibacteriota</taxon>
    </lineage>
</organism>
<gene>
    <name evidence="2" type="ORF">A3A03_02490</name>
</gene>
<dbReference type="InterPro" id="IPR043519">
    <property type="entry name" value="NT_sf"/>
</dbReference>
<dbReference type="Pfam" id="PF04607">
    <property type="entry name" value="RelA_SpoT"/>
    <property type="match status" value="1"/>
</dbReference>
<sequence length="218" mass="26134">MNKNTKTIVREYKIKADLYEKYTNAINSLFGDILKKGGYKYHIYSRLKKKESLEKKIERKKQKGKIYKKLRDIKDISGVRVIFYTESDRKRFISEIQKEFKDSIKIKETYKVSGYRAIHAIISFGKERLKLSEYKSFKGLECEVQLCLILEHAWAEIEHDILYKKNFGVKTLDKMHYLFIKDQMERVMKNYINKASTELEDIVLQFKKIERDNKVMTE</sequence>
<dbReference type="GO" id="GO:0015969">
    <property type="term" value="P:guanosine tetraphosphate metabolic process"/>
    <property type="evidence" value="ECO:0007669"/>
    <property type="project" value="InterPro"/>
</dbReference>
<evidence type="ECO:0000259" key="1">
    <source>
        <dbReference type="SMART" id="SM00954"/>
    </source>
</evidence>
<dbReference type="STRING" id="1801773.A3A03_02490"/>
<evidence type="ECO:0000313" key="3">
    <source>
        <dbReference type="Proteomes" id="UP000176629"/>
    </source>
</evidence>
<dbReference type="InterPro" id="IPR007685">
    <property type="entry name" value="RelA_SpoT"/>
</dbReference>
<feature type="domain" description="RelA/SpoT" evidence="1">
    <location>
        <begin position="45"/>
        <end position="169"/>
    </location>
</feature>